<evidence type="ECO:0000256" key="3">
    <source>
        <dbReference type="SAM" id="Phobius"/>
    </source>
</evidence>
<keyword evidence="6" id="KW-1185">Reference proteome</keyword>
<dbReference type="GO" id="GO:0016020">
    <property type="term" value="C:membrane"/>
    <property type="evidence" value="ECO:0007669"/>
    <property type="project" value="UniProtKB-SubCell"/>
</dbReference>
<dbReference type="GO" id="GO:0022857">
    <property type="term" value="F:transmembrane transporter activity"/>
    <property type="evidence" value="ECO:0007669"/>
    <property type="project" value="InterPro"/>
</dbReference>
<feature type="transmembrane region" description="Helical" evidence="3">
    <location>
        <begin position="145"/>
        <end position="166"/>
    </location>
</feature>
<protein>
    <recommendedName>
        <fullName evidence="4">Major facilitator superfamily (MFS) profile domain-containing protein</fullName>
    </recommendedName>
</protein>
<dbReference type="Pfam" id="PF07690">
    <property type="entry name" value="MFS_1"/>
    <property type="match status" value="1"/>
</dbReference>
<keyword evidence="3" id="KW-0812">Transmembrane</keyword>
<gene>
    <name evidence="5" type="ORF">VHEMI07627</name>
</gene>
<dbReference type="InterPro" id="IPR020846">
    <property type="entry name" value="MFS_dom"/>
</dbReference>
<organism evidence="5 6">
    <name type="scientific">[Torrubiella] hemipterigena</name>
    <dbReference type="NCBI Taxonomy" id="1531966"/>
    <lineage>
        <taxon>Eukaryota</taxon>
        <taxon>Fungi</taxon>
        <taxon>Dikarya</taxon>
        <taxon>Ascomycota</taxon>
        <taxon>Pezizomycotina</taxon>
        <taxon>Sordariomycetes</taxon>
        <taxon>Hypocreomycetidae</taxon>
        <taxon>Hypocreales</taxon>
        <taxon>Clavicipitaceae</taxon>
        <taxon>Clavicipitaceae incertae sedis</taxon>
        <taxon>'Torrubiella' clade</taxon>
    </lineage>
</organism>
<dbReference type="PROSITE" id="PS50850">
    <property type="entry name" value="MFS"/>
    <property type="match status" value="1"/>
</dbReference>
<dbReference type="AlphaFoldDB" id="A0A0A1T430"/>
<feature type="transmembrane region" description="Helical" evidence="3">
    <location>
        <begin position="317"/>
        <end position="339"/>
    </location>
</feature>
<dbReference type="SUPFAM" id="SSF103473">
    <property type="entry name" value="MFS general substrate transporter"/>
    <property type="match status" value="1"/>
</dbReference>
<reference evidence="5 6" key="1">
    <citation type="journal article" date="2015" name="Genome Announc.">
        <title>Draft Genome Sequence and Gene Annotation of the Entomopathogenic Fungus Verticillium hemipterigenum.</title>
        <authorList>
            <person name="Horn F."/>
            <person name="Habel A."/>
            <person name="Scharf D.H."/>
            <person name="Dworschak J."/>
            <person name="Brakhage A.A."/>
            <person name="Guthke R."/>
            <person name="Hertweck C."/>
            <person name="Linde J."/>
        </authorList>
    </citation>
    <scope>NUCLEOTIDE SEQUENCE [LARGE SCALE GENOMIC DNA]</scope>
</reference>
<feature type="transmembrane region" description="Helical" evidence="3">
    <location>
        <begin position="378"/>
        <end position="401"/>
    </location>
</feature>
<name>A0A0A1T430_9HYPO</name>
<comment type="similarity">
    <text evidence="2">Belongs to the major facilitator superfamily. Monocarboxylate porter (TC 2.A.1.13) family.</text>
</comment>
<keyword evidence="3" id="KW-1133">Transmembrane helix</keyword>
<dbReference type="OrthoDB" id="2213137at2759"/>
<dbReference type="PANTHER" id="PTHR11360:SF287">
    <property type="entry name" value="MFS MONOCARBOXYLATE TRANSPORTER"/>
    <property type="match status" value="1"/>
</dbReference>
<dbReference type="EMBL" id="CDHN01000004">
    <property type="protein sequence ID" value="CEJ91946.1"/>
    <property type="molecule type" value="Genomic_DNA"/>
</dbReference>
<feature type="transmembrane region" description="Helical" evidence="3">
    <location>
        <begin position="249"/>
        <end position="270"/>
    </location>
</feature>
<dbReference type="InterPro" id="IPR050327">
    <property type="entry name" value="Proton-linked_MCT"/>
</dbReference>
<feature type="transmembrane region" description="Helical" evidence="3">
    <location>
        <begin position="413"/>
        <end position="436"/>
    </location>
</feature>
<accession>A0A0A1T430</accession>
<feature type="transmembrane region" description="Helical" evidence="3">
    <location>
        <begin position="345"/>
        <end position="366"/>
    </location>
</feature>
<dbReference type="InterPro" id="IPR011701">
    <property type="entry name" value="MFS"/>
</dbReference>
<comment type="subcellular location">
    <subcellularLocation>
        <location evidence="1">Membrane</location>
        <topology evidence="1">Multi-pass membrane protein</topology>
    </subcellularLocation>
</comment>
<keyword evidence="3" id="KW-0472">Membrane</keyword>
<evidence type="ECO:0000256" key="2">
    <source>
        <dbReference type="ARBA" id="ARBA00006727"/>
    </source>
</evidence>
<feature type="transmembrane region" description="Helical" evidence="3">
    <location>
        <begin position="290"/>
        <end position="310"/>
    </location>
</feature>
<dbReference type="PANTHER" id="PTHR11360">
    <property type="entry name" value="MONOCARBOXYLATE TRANSPORTER"/>
    <property type="match status" value="1"/>
</dbReference>
<dbReference type="Gene3D" id="1.20.1250.20">
    <property type="entry name" value="MFS general substrate transporter like domains"/>
    <property type="match status" value="2"/>
</dbReference>
<evidence type="ECO:0000313" key="6">
    <source>
        <dbReference type="Proteomes" id="UP000039046"/>
    </source>
</evidence>
<feature type="transmembrane region" description="Helical" evidence="3">
    <location>
        <begin position="89"/>
        <end position="108"/>
    </location>
</feature>
<evidence type="ECO:0000256" key="1">
    <source>
        <dbReference type="ARBA" id="ARBA00004141"/>
    </source>
</evidence>
<evidence type="ECO:0000313" key="5">
    <source>
        <dbReference type="EMBL" id="CEJ91946.1"/>
    </source>
</evidence>
<feature type="domain" description="Major facilitator superfamily (MFS) profile" evidence="4">
    <location>
        <begin position="253"/>
        <end position="444"/>
    </location>
</feature>
<dbReference type="HOGENOM" id="CLU_001265_1_2_1"/>
<feature type="transmembrane region" description="Helical" evidence="3">
    <location>
        <begin position="178"/>
        <end position="198"/>
    </location>
</feature>
<dbReference type="InterPro" id="IPR036259">
    <property type="entry name" value="MFS_trans_sf"/>
</dbReference>
<sequence>MGVSEPSVALVSLELANIERGNTAECREELTAAPNVFEPPPADTGAGAWKFLAGCFLVEALLWGFLLSYGVFQNYYTQMPEFAGQTSNISAVGTVGTSIYFIAAPFASPLMKRYQRWQRHMLATGWAVCAASLLVASFTSSVQGIIATQGVMYGIGFLLLYFPVIMMLNDWFVQRRGFAFSFLYAGGGVSGAGLPFLLEWLLSSAGYRTTLRIVAAVQFAALVPGMMLLKPRLPPSRDAALRRVDLKFFGKPLFWFFMLSNIFQGLGYYIPSLYLPTFATAIGLSRSIGALLLAVNNLATVVGQLGFGYLSDRYANIHVLVFVTTFVSAVAAFCLWGLATSLAPLLIFAFLYGSFAGAYVVFWSAFGSLLSEDPQPVYSLMAFGKGIGNILTAPISAALLSRPMTSGYGKGTFGPLIIFLGTCMFLSSLQITWLSFRRLPKFST</sequence>
<feature type="transmembrane region" description="Helical" evidence="3">
    <location>
        <begin position="120"/>
        <end position="139"/>
    </location>
</feature>
<proteinExistence type="inferred from homology"/>
<feature type="transmembrane region" description="Helical" evidence="3">
    <location>
        <begin position="51"/>
        <end position="69"/>
    </location>
</feature>
<dbReference type="Proteomes" id="UP000039046">
    <property type="component" value="Unassembled WGS sequence"/>
</dbReference>
<evidence type="ECO:0000259" key="4">
    <source>
        <dbReference type="PROSITE" id="PS50850"/>
    </source>
</evidence>